<evidence type="ECO:0000259" key="2">
    <source>
        <dbReference type="Pfam" id="PF15902"/>
    </source>
</evidence>
<dbReference type="Pfam" id="PF15902">
    <property type="entry name" value="Sortilin-Vps10"/>
    <property type="match status" value="1"/>
</dbReference>
<dbReference type="AlphaFoldDB" id="W4M1P5"/>
<comment type="caution">
    <text evidence="3">The sequence shown here is derived from an EMBL/GenBank/DDBJ whole genome shotgun (WGS) entry which is preliminary data.</text>
</comment>
<dbReference type="Proteomes" id="UP000019140">
    <property type="component" value="Unassembled WGS sequence"/>
</dbReference>
<keyword evidence="1" id="KW-0677">Repeat</keyword>
<organism evidence="3 4">
    <name type="scientific">Candidatus Entotheonella gemina</name>
    <dbReference type="NCBI Taxonomy" id="1429439"/>
    <lineage>
        <taxon>Bacteria</taxon>
        <taxon>Pseudomonadati</taxon>
        <taxon>Nitrospinota/Tectimicrobiota group</taxon>
        <taxon>Candidatus Tectimicrobiota</taxon>
        <taxon>Candidatus Entotheonellia</taxon>
        <taxon>Candidatus Entotheonellales</taxon>
        <taxon>Candidatus Entotheonellaceae</taxon>
        <taxon>Candidatus Entotheonella</taxon>
    </lineage>
</organism>
<dbReference type="HOGENOM" id="CLU_058803_0_0_7"/>
<dbReference type="PANTHER" id="PTHR43739:SF5">
    <property type="entry name" value="EXO-ALPHA-SIALIDASE"/>
    <property type="match status" value="1"/>
</dbReference>
<dbReference type="SUPFAM" id="SSF110296">
    <property type="entry name" value="Oligoxyloglucan reducing end-specific cellobiohydrolase"/>
    <property type="match status" value="2"/>
</dbReference>
<dbReference type="GO" id="GO:0010411">
    <property type="term" value="P:xyloglucan metabolic process"/>
    <property type="evidence" value="ECO:0007669"/>
    <property type="project" value="TreeGrafter"/>
</dbReference>
<proteinExistence type="predicted"/>
<dbReference type="EMBL" id="AZHX01001317">
    <property type="protein sequence ID" value="ETX04068.1"/>
    <property type="molecule type" value="Genomic_DNA"/>
</dbReference>
<feature type="domain" description="Sortilin N-terminal" evidence="2">
    <location>
        <begin position="60"/>
        <end position="166"/>
    </location>
</feature>
<sequence>MSQDFTLCVGTVGGGLSCSPDGGETWNRIRNPIPSESNVRALAVYPDNPHRVLAGTDAGLFRSDDAGETWEQIESMIADTQIWSVTVDPADSNTIFVGARPDAFRSRDGGKTWDQLSLGVTLPCPIGTPRTTNVIVDPRDRNTIWAGIEVDGVYKSFDGGDTWTHLPDLGPDPFQGDIHGLALRAGQSSAVYATTPFGIATSTDEGESWDYHYFPKFRDSDQRSYCRGVMLKADDPNVIFVGNGDTIPGVTGAIQRSRDGGQTWEALPLPVKPNSVIYWFATHPDVPDVIAAASIYGYVYVSEDGGESWQKREREFGEIRTLAVMPN</sequence>
<accession>W4M1P5</accession>
<reference evidence="3 4" key="1">
    <citation type="journal article" date="2014" name="Nature">
        <title>An environmental bacterial taxon with a large and distinct metabolic repertoire.</title>
        <authorList>
            <person name="Wilson M.C."/>
            <person name="Mori T."/>
            <person name="Ruckert C."/>
            <person name="Uria A.R."/>
            <person name="Helf M.J."/>
            <person name="Takada K."/>
            <person name="Gernert C."/>
            <person name="Steffens U.A."/>
            <person name="Heycke N."/>
            <person name="Schmitt S."/>
            <person name="Rinke C."/>
            <person name="Helfrich E.J."/>
            <person name="Brachmann A.O."/>
            <person name="Gurgui C."/>
            <person name="Wakimoto T."/>
            <person name="Kracht M."/>
            <person name="Crusemann M."/>
            <person name="Hentschel U."/>
            <person name="Abe I."/>
            <person name="Matsunaga S."/>
            <person name="Kalinowski J."/>
            <person name="Takeyama H."/>
            <person name="Piel J."/>
        </authorList>
    </citation>
    <scope>NUCLEOTIDE SEQUENCE [LARGE SCALE GENOMIC DNA]</scope>
    <source>
        <strain evidence="4">TSY2</strain>
    </source>
</reference>
<dbReference type="Gene3D" id="2.130.10.10">
    <property type="entry name" value="YVTN repeat-like/Quinoprotein amine dehydrogenase"/>
    <property type="match status" value="2"/>
</dbReference>
<evidence type="ECO:0000256" key="1">
    <source>
        <dbReference type="ARBA" id="ARBA00022737"/>
    </source>
</evidence>
<dbReference type="InterPro" id="IPR052025">
    <property type="entry name" value="Xyloglucanase_GH74"/>
</dbReference>
<evidence type="ECO:0000313" key="4">
    <source>
        <dbReference type="Proteomes" id="UP000019140"/>
    </source>
</evidence>
<evidence type="ECO:0000313" key="3">
    <source>
        <dbReference type="EMBL" id="ETX04068.1"/>
    </source>
</evidence>
<dbReference type="InterPro" id="IPR031778">
    <property type="entry name" value="Sortilin_N"/>
</dbReference>
<dbReference type="Pfam" id="PF02012">
    <property type="entry name" value="BNR"/>
    <property type="match status" value="2"/>
</dbReference>
<dbReference type="CDD" id="cd15482">
    <property type="entry name" value="Sialidase_non-viral"/>
    <property type="match status" value="1"/>
</dbReference>
<keyword evidence="4" id="KW-1185">Reference proteome</keyword>
<dbReference type="InterPro" id="IPR015943">
    <property type="entry name" value="WD40/YVTN_repeat-like_dom_sf"/>
</dbReference>
<name>W4M1P5_9BACT</name>
<protein>
    <recommendedName>
        <fullName evidence="2">Sortilin N-terminal domain-containing protein</fullName>
    </recommendedName>
</protein>
<dbReference type="InterPro" id="IPR002860">
    <property type="entry name" value="BNR_rpt"/>
</dbReference>
<dbReference type="PANTHER" id="PTHR43739">
    <property type="entry name" value="XYLOGLUCANASE (EUROFUNG)"/>
    <property type="match status" value="1"/>
</dbReference>
<gene>
    <name evidence="3" type="ORF">ETSY2_30950</name>
</gene>